<dbReference type="InterPro" id="IPR052041">
    <property type="entry name" value="Nucleic_acid_metab_PIN/TRAM"/>
</dbReference>
<dbReference type="SMART" id="SM00670">
    <property type="entry name" value="PINc"/>
    <property type="match status" value="1"/>
</dbReference>
<evidence type="ECO:0000256" key="1">
    <source>
        <dbReference type="ARBA" id="ARBA00001946"/>
    </source>
</evidence>
<dbReference type="PANTHER" id="PTHR11603:SF147">
    <property type="entry name" value="MEMBRANE PROTEIN"/>
    <property type="match status" value="1"/>
</dbReference>
<gene>
    <name evidence="7" type="ORF">ENQ34_03725</name>
</gene>
<dbReference type="GO" id="GO:0004518">
    <property type="term" value="F:nuclease activity"/>
    <property type="evidence" value="ECO:0007669"/>
    <property type="project" value="UniProtKB-KW"/>
</dbReference>
<dbReference type="Pfam" id="PF01850">
    <property type="entry name" value="PIN"/>
    <property type="match status" value="1"/>
</dbReference>
<reference evidence="7" key="1">
    <citation type="journal article" date="2020" name="mSystems">
        <title>Genome- and Community-Level Interaction Insights into Carbon Utilization and Element Cycling Functions of Hydrothermarchaeota in Hydrothermal Sediment.</title>
        <authorList>
            <person name="Zhou Z."/>
            <person name="Liu Y."/>
            <person name="Xu W."/>
            <person name="Pan J."/>
            <person name="Luo Z.H."/>
            <person name="Li M."/>
        </authorList>
    </citation>
    <scope>NUCLEOTIDE SEQUENCE [LARGE SCALE GENOMIC DNA]</scope>
    <source>
        <strain evidence="7">SpSt-300</strain>
    </source>
</reference>
<keyword evidence="2" id="KW-0540">Nuclease</keyword>
<evidence type="ECO:0000256" key="2">
    <source>
        <dbReference type="ARBA" id="ARBA00022722"/>
    </source>
</evidence>
<comment type="caution">
    <text evidence="7">The sequence shown here is derived from an EMBL/GenBank/DDBJ whole genome shotgun (WGS) entry which is preliminary data.</text>
</comment>
<dbReference type="GO" id="GO:0016787">
    <property type="term" value="F:hydrolase activity"/>
    <property type="evidence" value="ECO:0007669"/>
    <property type="project" value="UniProtKB-KW"/>
</dbReference>
<feature type="transmembrane region" description="Helical" evidence="5">
    <location>
        <begin position="36"/>
        <end position="55"/>
    </location>
</feature>
<comment type="cofactor">
    <cofactor evidence="1">
        <name>Mg(2+)</name>
        <dbReference type="ChEBI" id="CHEBI:18420"/>
    </cofactor>
</comment>
<feature type="transmembrane region" description="Helical" evidence="5">
    <location>
        <begin position="67"/>
        <end position="90"/>
    </location>
</feature>
<evidence type="ECO:0000256" key="3">
    <source>
        <dbReference type="ARBA" id="ARBA00022801"/>
    </source>
</evidence>
<evidence type="ECO:0000256" key="5">
    <source>
        <dbReference type="SAM" id="Phobius"/>
    </source>
</evidence>
<keyword evidence="4" id="KW-0460">Magnesium</keyword>
<dbReference type="SUPFAM" id="SSF88723">
    <property type="entry name" value="PIN domain-like"/>
    <property type="match status" value="1"/>
</dbReference>
<dbReference type="InterPro" id="IPR002716">
    <property type="entry name" value="PIN_dom"/>
</dbReference>
<keyword evidence="3" id="KW-0378">Hydrolase</keyword>
<keyword evidence="5" id="KW-1133">Transmembrane helix</keyword>
<keyword evidence="5" id="KW-0812">Transmembrane</keyword>
<proteinExistence type="predicted"/>
<dbReference type="CDD" id="cd09877">
    <property type="entry name" value="PIN_YacL-like"/>
    <property type="match status" value="1"/>
</dbReference>
<dbReference type="PROSITE" id="PS50926">
    <property type="entry name" value="TRAM"/>
    <property type="match status" value="1"/>
</dbReference>
<dbReference type="AlphaFoldDB" id="A0A7C2I311"/>
<dbReference type="InterPro" id="IPR002792">
    <property type="entry name" value="TRAM_dom"/>
</dbReference>
<keyword evidence="5" id="KW-0472">Membrane</keyword>
<organism evidence="7">
    <name type="scientific">Ammonifex degensii</name>
    <dbReference type="NCBI Taxonomy" id="42838"/>
    <lineage>
        <taxon>Bacteria</taxon>
        <taxon>Bacillati</taxon>
        <taxon>Bacillota</taxon>
        <taxon>Clostridia</taxon>
        <taxon>Thermoanaerobacterales</taxon>
        <taxon>Thermoanaerobacteraceae</taxon>
        <taxon>Ammonifex</taxon>
    </lineage>
</organism>
<dbReference type="EMBL" id="DSMU01000238">
    <property type="protein sequence ID" value="HEL65776.1"/>
    <property type="molecule type" value="Genomic_DNA"/>
</dbReference>
<accession>A0A7C2I311</accession>
<evidence type="ECO:0000256" key="4">
    <source>
        <dbReference type="ARBA" id="ARBA00022842"/>
    </source>
</evidence>
<feature type="domain" description="TRAM" evidence="6">
    <location>
        <begin position="279"/>
        <end position="340"/>
    </location>
</feature>
<evidence type="ECO:0000259" key="6">
    <source>
        <dbReference type="PROSITE" id="PS50926"/>
    </source>
</evidence>
<dbReference type="PANTHER" id="PTHR11603">
    <property type="entry name" value="AAA FAMILY ATPASE"/>
    <property type="match status" value="1"/>
</dbReference>
<dbReference type="InterPro" id="IPR029060">
    <property type="entry name" value="PIN-like_dom_sf"/>
</dbReference>
<protein>
    <submittedName>
        <fullName evidence="7">PIN domain-containing protein</fullName>
    </submittedName>
</protein>
<sequence length="362" mass="38702">MTCGTGGVLLGLKLLRFFAFPGLTGASVVAVSGLSGLLLGILLVPRLINAVVWILKKGEQYLQRMPVADLLAGVLGLIISLIVANLFGMILSTLGWVGRVIWLGVAALLGYLGLIIGVKKREEFWNLLTSFSLPGKEKGQKEGRAGGTLKILDTSAIIDGRIADLCASGFIEGTLLVPVFVLEELQHIADSNDILKRNRGRRGLDILNRIRKEAQVRVQVLENVVDLPDGLEVDAKLIQLAKKMGAKIITTDFNLNKVAELQGAKVLNVNELANALRPIVLPGEEMMVQVVRDGKEAGQGVAYLDDGTMIVVDNGKRHIGQTVRIVVTSILQTPAGRMIFAKPKAASEGPGETKLNGVNAVG</sequence>
<dbReference type="Gene3D" id="3.40.50.1010">
    <property type="entry name" value="5'-nuclease"/>
    <property type="match status" value="1"/>
</dbReference>
<dbReference type="Pfam" id="PF01938">
    <property type="entry name" value="TRAM"/>
    <property type="match status" value="1"/>
</dbReference>
<evidence type="ECO:0000313" key="7">
    <source>
        <dbReference type="EMBL" id="HEL65776.1"/>
    </source>
</evidence>
<feature type="transmembrane region" description="Helical" evidence="5">
    <location>
        <begin position="96"/>
        <end position="118"/>
    </location>
</feature>
<name>A0A7C2I311_9THEO</name>